<evidence type="ECO:0000313" key="1">
    <source>
        <dbReference type="EMBL" id="CBY23369.1"/>
    </source>
</evidence>
<reference evidence="1" key="1">
    <citation type="journal article" date="2010" name="Science">
        <title>Plasticity of animal genome architecture unmasked by rapid evolution of a pelagic tunicate.</title>
        <authorList>
            <person name="Denoeud F."/>
            <person name="Henriet S."/>
            <person name="Mungpakdee S."/>
            <person name="Aury J.M."/>
            <person name="Da Silva C."/>
            <person name="Brinkmann H."/>
            <person name="Mikhaleva J."/>
            <person name="Olsen L.C."/>
            <person name="Jubin C."/>
            <person name="Canestro C."/>
            <person name="Bouquet J.M."/>
            <person name="Danks G."/>
            <person name="Poulain J."/>
            <person name="Campsteijn C."/>
            <person name="Adamski M."/>
            <person name="Cross I."/>
            <person name="Yadetie F."/>
            <person name="Muffato M."/>
            <person name="Louis A."/>
            <person name="Butcher S."/>
            <person name="Tsagkogeorga G."/>
            <person name="Konrad A."/>
            <person name="Singh S."/>
            <person name="Jensen M.F."/>
            <person name="Cong E.H."/>
            <person name="Eikeseth-Otteraa H."/>
            <person name="Noel B."/>
            <person name="Anthouard V."/>
            <person name="Porcel B.M."/>
            <person name="Kachouri-Lafond R."/>
            <person name="Nishino A."/>
            <person name="Ugolini M."/>
            <person name="Chourrout P."/>
            <person name="Nishida H."/>
            <person name="Aasland R."/>
            <person name="Huzurbazar S."/>
            <person name="Westhof E."/>
            <person name="Delsuc F."/>
            <person name="Lehrach H."/>
            <person name="Reinhardt R."/>
            <person name="Weissenbach J."/>
            <person name="Roy S.W."/>
            <person name="Artiguenave F."/>
            <person name="Postlethwait J.H."/>
            <person name="Manak J.R."/>
            <person name="Thompson E.M."/>
            <person name="Jaillon O."/>
            <person name="Du Pasquier L."/>
            <person name="Boudinot P."/>
            <person name="Liberles D.A."/>
            <person name="Volff J.N."/>
            <person name="Philippe H."/>
            <person name="Lenhard B."/>
            <person name="Roest Crollius H."/>
            <person name="Wincker P."/>
            <person name="Chourrout D."/>
        </authorList>
    </citation>
    <scope>NUCLEOTIDE SEQUENCE [LARGE SCALE GENOMIC DNA]</scope>
</reference>
<organism evidence="1">
    <name type="scientific">Oikopleura dioica</name>
    <name type="common">Tunicate</name>
    <dbReference type="NCBI Taxonomy" id="34765"/>
    <lineage>
        <taxon>Eukaryota</taxon>
        <taxon>Metazoa</taxon>
        <taxon>Chordata</taxon>
        <taxon>Tunicata</taxon>
        <taxon>Appendicularia</taxon>
        <taxon>Copelata</taxon>
        <taxon>Oikopleuridae</taxon>
        <taxon>Oikopleura</taxon>
    </lineage>
</organism>
<proteinExistence type="predicted"/>
<name>E4X1Q2_OIKDI</name>
<evidence type="ECO:0000313" key="2">
    <source>
        <dbReference type="Proteomes" id="UP000001307"/>
    </source>
</evidence>
<sequence length="139" mass="15480">MRERKVIDVQIPSRKKKDSRIVDSASSFAEHTFRTFSHQQASYSRDPIFEENSFLQRSISQPSAAPPAAAYYINANSVTIAAPMPRNDSYPGNLPDTGNLLNATKMFRASGQYTSQINFPTGDPVYANITNRADRFGSQ</sequence>
<gene>
    <name evidence="1" type="ORF">GSOID_T00015803001</name>
</gene>
<dbReference type="InParanoid" id="E4X1Q2"/>
<accession>E4X1Q2</accession>
<dbReference type="EMBL" id="FN653021">
    <property type="protein sequence ID" value="CBY23369.1"/>
    <property type="molecule type" value="Genomic_DNA"/>
</dbReference>
<protein>
    <submittedName>
        <fullName evidence="1">Uncharacterized protein</fullName>
    </submittedName>
</protein>
<dbReference type="OrthoDB" id="10371517at2759"/>
<dbReference type="Proteomes" id="UP000001307">
    <property type="component" value="Unassembled WGS sequence"/>
</dbReference>
<dbReference type="AlphaFoldDB" id="E4X1Q2"/>
<keyword evidence="2" id="KW-1185">Reference proteome</keyword>